<dbReference type="KEGG" id="tpla:ElP_72710"/>
<dbReference type="RefSeq" id="WP_145279550.1">
    <property type="nucleotide sequence ID" value="NZ_CP036427.1"/>
</dbReference>
<evidence type="ECO:0000313" key="1">
    <source>
        <dbReference type="EMBL" id="QDV39307.1"/>
    </source>
</evidence>
<name>A0A518HEM8_9BACT</name>
<keyword evidence="2" id="KW-1185">Reference proteome</keyword>
<dbReference type="EMBL" id="CP036427">
    <property type="protein sequence ID" value="QDV39307.1"/>
    <property type="molecule type" value="Genomic_DNA"/>
</dbReference>
<accession>A0A518HEM8</accession>
<dbReference type="OrthoDB" id="7605551at2"/>
<proteinExistence type="predicted"/>
<evidence type="ECO:0000313" key="2">
    <source>
        <dbReference type="Proteomes" id="UP000317835"/>
    </source>
</evidence>
<gene>
    <name evidence="1" type="ORF">ElP_72710</name>
</gene>
<reference evidence="1 2" key="1">
    <citation type="submission" date="2019-02" db="EMBL/GenBank/DDBJ databases">
        <title>Deep-cultivation of Planctomycetes and their phenomic and genomic characterization uncovers novel biology.</title>
        <authorList>
            <person name="Wiegand S."/>
            <person name="Jogler M."/>
            <person name="Boedeker C."/>
            <person name="Pinto D."/>
            <person name="Vollmers J."/>
            <person name="Rivas-Marin E."/>
            <person name="Kohn T."/>
            <person name="Peeters S.H."/>
            <person name="Heuer A."/>
            <person name="Rast P."/>
            <person name="Oberbeckmann S."/>
            <person name="Bunk B."/>
            <person name="Jeske O."/>
            <person name="Meyerdierks A."/>
            <person name="Storesund J.E."/>
            <person name="Kallscheuer N."/>
            <person name="Luecker S."/>
            <person name="Lage O.M."/>
            <person name="Pohl T."/>
            <person name="Merkel B.J."/>
            <person name="Hornburger P."/>
            <person name="Mueller R.-W."/>
            <person name="Bruemmer F."/>
            <person name="Labrenz M."/>
            <person name="Spormann A.M."/>
            <person name="Op den Camp H."/>
            <person name="Overmann J."/>
            <person name="Amann R."/>
            <person name="Jetten M.S.M."/>
            <person name="Mascher T."/>
            <person name="Medema M.H."/>
            <person name="Devos D.P."/>
            <person name="Kaster A.-K."/>
            <person name="Ovreas L."/>
            <person name="Rohde M."/>
            <person name="Galperin M.Y."/>
            <person name="Jogler C."/>
        </authorList>
    </citation>
    <scope>NUCLEOTIDE SEQUENCE [LARGE SCALE GENOMIC DNA]</scope>
    <source>
        <strain evidence="1 2">ElP</strain>
        <plasmid evidence="2">pelp_1</plasmid>
    </source>
</reference>
<protein>
    <submittedName>
        <fullName evidence="1">Uncharacterized protein</fullName>
    </submittedName>
</protein>
<dbReference type="Proteomes" id="UP000317835">
    <property type="component" value="Plasmid pElP_1"/>
</dbReference>
<dbReference type="AlphaFoldDB" id="A0A518HEM8"/>
<geneLocation type="plasmid" evidence="2">
    <name>pelp_1</name>
</geneLocation>
<sequence>MDDNRVRGFITRERWLLGKTPREMARLLGFHESRMARGAKFYALLALPSNDQFKFAGHTHWPGGTPIGSGVDLWPDAHAKIDRQWMPDPETRAKNNVRLSWRLTGPERLIKVVTHVQHDANMESLVQYPPGAGIEQWKLLAELPAVLVVDLGPDDRYRP</sequence>
<organism evidence="1 2">
    <name type="scientific">Tautonia plasticadhaerens</name>
    <dbReference type="NCBI Taxonomy" id="2527974"/>
    <lineage>
        <taxon>Bacteria</taxon>
        <taxon>Pseudomonadati</taxon>
        <taxon>Planctomycetota</taxon>
        <taxon>Planctomycetia</taxon>
        <taxon>Isosphaerales</taxon>
        <taxon>Isosphaeraceae</taxon>
        <taxon>Tautonia</taxon>
    </lineage>
</organism>
<keyword evidence="1" id="KW-0614">Plasmid</keyword>